<dbReference type="Proteomes" id="UP001246858">
    <property type="component" value="Unassembled WGS sequence"/>
</dbReference>
<comment type="caution">
    <text evidence="1">The sequence shown here is derived from an EMBL/GenBank/DDBJ whole genome shotgun (WGS) entry which is preliminary data.</text>
</comment>
<dbReference type="EC" id="3.1.1.53" evidence="1"/>
<keyword evidence="1" id="KW-0378">Hydrolase</keyword>
<reference evidence="1" key="1">
    <citation type="submission" date="2023-07" db="EMBL/GenBank/DDBJ databases">
        <title>Sorghum-associated microbial communities from plants grown in Nebraska, USA.</title>
        <authorList>
            <person name="Schachtman D."/>
        </authorList>
    </citation>
    <scope>NUCLEOTIDE SEQUENCE</scope>
    <source>
        <strain evidence="1">2697</strain>
    </source>
</reference>
<protein>
    <submittedName>
        <fullName evidence="1">Sialate O-acetylesterase</fullName>
        <ecNumber evidence="1">3.1.1.53</ecNumber>
    </submittedName>
</protein>
<accession>A0ACC6KSP3</accession>
<organism evidence="1 2">
    <name type="scientific">Pedobacter africanus</name>
    <dbReference type="NCBI Taxonomy" id="151894"/>
    <lineage>
        <taxon>Bacteria</taxon>
        <taxon>Pseudomonadati</taxon>
        <taxon>Bacteroidota</taxon>
        <taxon>Sphingobacteriia</taxon>
        <taxon>Sphingobacteriales</taxon>
        <taxon>Sphingobacteriaceae</taxon>
        <taxon>Pedobacter</taxon>
    </lineage>
</organism>
<dbReference type="EMBL" id="JAVDTF010000001">
    <property type="protein sequence ID" value="MDR6782174.1"/>
    <property type="molecule type" value="Genomic_DNA"/>
</dbReference>
<evidence type="ECO:0000313" key="1">
    <source>
        <dbReference type="EMBL" id="MDR6782174.1"/>
    </source>
</evidence>
<keyword evidence="2" id="KW-1185">Reference proteome</keyword>
<evidence type="ECO:0000313" key="2">
    <source>
        <dbReference type="Proteomes" id="UP001246858"/>
    </source>
</evidence>
<proteinExistence type="predicted"/>
<sequence length="457" mass="50300">MKCIKTYIVVLMVLIPMLTHAKMILPPVIADNMVLQQKSNTALWGKATPGTKITIETSWNKKAYSVIAQGDSSWRIKISTPAAGGPYTISFHDGEVLVLKNILIGEVWVCSGQSNMSMPVKGFKNQPVAGSEMLLQQAENPEIRLMQIQRQYAVSPEFSCEVSPWTAATPESVAEFSAVGYIYAKLLQEKLKVPVGIIMTAWGGTRIEAWTDPESIARPTTKITHNSPTVLYNAMINPIAGYGIKGVIWYQGEANRSNAPEYAQLMQQMVKGWRKAWNIGEWPFYYVQIAPFKYDGANNSAFLREAQFKASTSIPNCGMVVSLDVGKENFIHAPDKTTIAQRLASWALANNYGMHKLAYASPAYQSHTITGDAVQISFSHAEHGLSSSGKKLQAFEIAGEDKVFHPATAAIKGATVVLKSENVKTPVAVRYAFKDWVTGDLFNVEGLPAAPFRTDNW</sequence>
<name>A0ACC6KSP3_9SPHI</name>
<gene>
    <name evidence="1" type="ORF">J2X78_000726</name>
</gene>